<dbReference type="InterPro" id="IPR015373">
    <property type="entry name" value="Interferon/interleukin_rcp_dom"/>
</dbReference>
<dbReference type="GO" id="GO:0004896">
    <property type="term" value="F:cytokine receptor activity"/>
    <property type="evidence" value="ECO:0007669"/>
    <property type="project" value="TreeGrafter"/>
</dbReference>
<dbReference type="Gene3D" id="2.60.40.10">
    <property type="entry name" value="Immunoglobulins"/>
    <property type="match status" value="1"/>
</dbReference>
<gene>
    <name evidence="5" type="ORF">GDO78_001384</name>
</gene>
<feature type="domain" description="Interferon/interleukin receptor" evidence="4">
    <location>
        <begin position="146"/>
        <end position="230"/>
    </location>
</feature>
<dbReference type="InterPro" id="IPR050650">
    <property type="entry name" value="Type-II_Cytokine-TF_Rcpt"/>
</dbReference>
<evidence type="ECO:0000256" key="2">
    <source>
        <dbReference type="SAM" id="SignalP"/>
    </source>
</evidence>
<accession>A0A8J6KGX4</accession>
<dbReference type="Proteomes" id="UP000770717">
    <property type="component" value="Unassembled WGS sequence"/>
</dbReference>
<dbReference type="SUPFAM" id="SSF49265">
    <property type="entry name" value="Fibronectin type III"/>
    <property type="match status" value="2"/>
</dbReference>
<evidence type="ECO:0000313" key="6">
    <source>
        <dbReference type="Proteomes" id="UP000770717"/>
    </source>
</evidence>
<comment type="caution">
    <text evidence="5">The sequence shown here is derived from an EMBL/GenBank/DDBJ whole genome shotgun (WGS) entry which is preliminary data.</text>
</comment>
<proteinExistence type="predicted"/>
<keyword evidence="6" id="KW-1185">Reference proteome</keyword>
<sequence length="534" mass="60719">MLLCLLLLLLLPQRNDSDFIAGSHMSQSEKENGTSVWTAVQSEREPENINDSYNLQVKFSSRNFKNILTWSTTNKKEGIRYNVMYKLYGNNSWIKKAECTNITQNWCDLTNETSFYEEQYYGMVNISNEVPEISKQSDKFDPLSDTILDPPKVNIYSDGTSITINLTHFVEHLSGFYGGIDYEFEISGQDPVKSREPYLRIKLSSQTRYCVSARLVNPKSIQSNKTCIDTEPGPTDERGKIMISILAVILLIFTVFCAGYSVHKYIYVGNLQQPQILNITSNNNNNVILVDAHNVTINVITIESGKSNEQSTSMDDKEEKTQLNKDLLLKDFGYDASHALGVTKDDDHGYITLREQVPATRPQVIPYDMPHEISVKPPIAPSLVGNKEKDVYGRIKCNSNIVSIQEKYTVEAHQKADMPTETVTYLPKNDQHVPKLDVLNHTLYGINKSSIGEDVVDGADYSECDSLFIDWSPTSRHLYIPNFHTKPIDKVSTEECQEDKVLLPHLYKPIQTEETSEELSCLEQRWGLHVKMQE</sequence>
<dbReference type="OrthoDB" id="10007376at2759"/>
<dbReference type="Pfam" id="PF09294">
    <property type="entry name" value="Interfer-bind"/>
    <property type="match status" value="1"/>
</dbReference>
<evidence type="ECO:0000313" key="5">
    <source>
        <dbReference type="EMBL" id="KAG9493443.1"/>
    </source>
</evidence>
<evidence type="ECO:0000259" key="3">
    <source>
        <dbReference type="Pfam" id="PF01108"/>
    </source>
</evidence>
<protein>
    <submittedName>
        <fullName evidence="5">Uncharacterized protein</fullName>
    </submittedName>
</protein>
<feature type="signal peptide" evidence="2">
    <location>
        <begin position="1"/>
        <end position="17"/>
    </location>
</feature>
<evidence type="ECO:0000259" key="4">
    <source>
        <dbReference type="Pfam" id="PF09294"/>
    </source>
</evidence>
<name>A0A8J6KGX4_ELECQ</name>
<organism evidence="5 6">
    <name type="scientific">Eleutherodactylus coqui</name>
    <name type="common">Puerto Rican coqui</name>
    <dbReference type="NCBI Taxonomy" id="57060"/>
    <lineage>
        <taxon>Eukaryota</taxon>
        <taxon>Metazoa</taxon>
        <taxon>Chordata</taxon>
        <taxon>Craniata</taxon>
        <taxon>Vertebrata</taxon>
        <taxon>Euteleostomi</taxon>
        <taxon>Amphibia</taxon>
        <taxon>Batrachia</taxon>
        <taxon>Anura</taxon>
        <taxon>Neobatrachia</taxon>
        <taxon>Hyloidea</taxon>
        <taxon>Eleutherodactylidae</taxon>
        <taxon>Eleutherodactylinae</taxon>
        <taxon>Eleutherodactylus</taxon>
        <taxon>Eleutherodactylus</taxon>
    </lineage>
</organism>
<dbReference type="AlphaFoldDB" id="A0A8J6KGX4"/>
<dbReference type="InterPro" id="IPR013783">
    <property type="entry name" value="Ig-like_fold"/>
</dbReference>
<keyword evidence="1" id="KW-0812">Transmembrane</keyword>
<feature type="chain" id="PRO_5035157071" evidence="2">
    <location>
        <begin position="18"/>
        <end position="534"/>
    </location>
</feature>
<feature type="domain" description="Fibronectin type-III" evidence="3">
    <location>
        <begin position="56"/>
        <end position="124"/>
    </location>
</feature>
<dbReference type="InterPro" id="IPR036116">
    <property type="entry name" value="FN3_sf"/>
</dbReference>
<keyword evidence="1" id="KW-1133">Transmembrane helix</keyword>
<keyword evidence="2" id="KW-0732">Signal</keyword>
<dbReference type="GO" id="GO:0005886">
    <property type="term" value="C:plasma membrane"/>
    <property type="evidence" value="ECO:0007669"/>
    <property type="project" value="TreeGrafter"/>
</dbReference>
<keyword evidence="1" id="KW-0472">Membrane</keyword>
<dbReference type="EMBL" id="WNTK01000001">
    <property type="protein sequence ID" value="KAG9493443.1"/>
    <property type="molecule type" value="Genomic_DNA"/>
</dbReference>
<feature type="transmembrane region" description="Helical" evidence="1">
    <location>
        <begin position="241"/>
        <end position="262"/>
    </location>
</feature>
<reference evidence="5" key="1">
    <citation type="thesis" date="2020" institute="ProQuest LLC" country="789 East Eisenhower Parkway, Ann Arbor, MI, USA">
        <title>Comparative Genomics and Chromosome Evolution.</title>
        <authorList>
            <person name="Mudd A.B."/>
        </authorList>
    </citation>
    <scope>NUCLEOTIDE SEQUENCE</scope>
    <source>
        <strain evidence="5">HN-11 Male</strain>
        <tissue evidence="5">Kidney and liver</tissue>
    </source>
</reference>
<dbReference type="PANTHER" id="PTHR20859">
    <property type="entry name" value="INTERFERON/INTERLEUKIN RECEPTOR"/>
    <property type="match status" value="1"/>
</dbReference>
<dbReference type="InterPro" id="IPR003961">
    <property type="entry name" value="FN3_dom"/>
</dbReference>
<dbReference type="Pfam" id="PF01108">
    <property type="entry name" value="Tissue_fac"/>
    <property type="match status" value="1"/>
</dbReference>
<evidence type="ECO:0000256" key="1">
    <source>
        <dbReference type="SAM" id="Phobius"/>
    </source>
</evidence>
<dbReference type="PANTHER" id="PTHR20859:SF86">
    <property type="entry name" value="INTERLEUKIN-20 RECEPTOR SUBUNIT ALPHA"/>
    <property type="match status" value="1"/>
</dbReference>